<keyword evidence="6 9" id="KW-0560">Oxidoreductase</keyword>
<dbReference type="PANTHER" id="PTHR30002:SF4">
    <property type="entry name" value="EPOXYQUEUOSINE REDUCTASE"/>
    <property type="match status" value="1"/>
</dbReference>
<evidence type="ECO:0000256" key="3">
    <source>
        <dbReference type="ARBA" id="ARBA00022694"/>
    </source>
</evidence>
<feature type="binding site" evidence="9">
    <location>
        <position position="69"/>
    </location>
    <ligand>
        <name>cob(II)alamin</name>
        <dbReference type="ChEBI" id="CHEBI:16304"/>
    </ligand>
</feature>
<sequence>MHSQAFSSELHNQLEGIRSWLDIRAYELGFGQLRISDTDVSEAVPKLASWLAEGRHGEMGYMERHASLRAQPEQLQAGAIRSICVTMPYLPQNSSKTIEEQFSAELARLEQSQEAVISLYARGRDYHKILRAKLQILVTELEEKIAHLQSNEGGLQYRVFTDSAPIMEVELARKAGLGWRGKHTLLLHREFGSFFFLGEILINLPLAVDEPVEPHCGSCQACIDICPTQAITAPYALDARRCISYLTIEHPGSIPVEFRRAIGNRVYGCDDCQLVCPWNKYAQHTSVPDFAERHQLGSSTLLELWSWSEMHFNQRHEGSAIRRIGYSRWRRNLAIALGNTLASDLDIQSKEDITNQLRDGLQNADLLVTEHITWALEQSQR</sequence>
<feature type="active site" description="Proton donor" evidence="9">
    <location>
        <position position="162"/>
    </location>
</feature>
<feature type="binding site" evidence="9">
    <location>
        <position position="242"/>
    </location>
    <ligand>
        <name>[4Fe-4S] cluster</name>
        <dbReference type="ChEBI" id="CHEBI:49883"/>
        <label>2</label>
    </ligand>
</feature>
<comment type="catalytic activity">
    <reaction evidence="9">
        <text>epoxyqueuosine(34) in tRNA + AH2 = queuosine(34) in tRNA + A + H2O</text>
        <dbReference type="Rhea" id="RHEA:32159"/>
        <dbReference type="Rhea" id="RHEA-COMP:18571"/>
        <dbReference type="Rhea" id="RHEA-COMP:18582"/>
        <dbReference type="ChEBI" id="CHEBI:13193"/>
        <dbReference type="ChEBI" id="CHEBI:15377"/>
        <dbReference type="ChEBI" id="CHEBI:17499"/>
        <dbReference type="ChEBI" id="CHEBI:194431"/>
        <dbReference type="ChEBI" id="CHEBI:194443"/>
        <dbReference type="EC" id="1.17.99.6"/>
    </reaction>
</comment>
<feature type="binding site" evidence="9">
    <location>
        <position position="272"/>
    </location>
    <ligand>
        <name>[4Fe-4S] cluster</name>
        <dbReference type="ChEBI" id="CHEBI:49883"/>
        <label>2</label>
    </ligand>
</feature>
<dbReference type="NCBIfam" id="TIGR00276">
    <property type="entry name" value="tRNA epoxyqueuosine(34) reductase QueG"/>
    <property type="match status" value="1"/>
</dbReference>
<feature type="binding site" evidence="9">
    <location>
        <position position="244"/>
    </location>
    <ligand>
        <name>cob(II)alamin</name>
        <dbReference type="ChEBI" id="CHEBI:16304"/>
    </ligand>
</feature>
<comment type="caution">
    <text evidence="9">Lacks conserved residue(s) required for the propagation of feature annotation.</text>
</comment>
<dbReference type="PROSITE" id="PS51379">
    <property type="entry name" value="4FE4S_FER_2"/>
    <property type="match status" value="1"/>
</dbReference>
<name>A0AAU8A2W4_9BURK</name>
<evidence type="ECO:0000256" key="2">
    <source>
        <dbReference type="ARBA" id="ARBA00022490"/>
    </source>
</evidence>
<dbReference type="GO" id="GO:0052693">
    <property type="term" value="F:epoxyqueuosine reductase activity"/>
    <property type="evidence" value="ECO:0007669"/>
    <property type="project" value="UniProtKB-UniRule"/>
</dbReference>
<comment type="subunit">
    <text evidence="9">Monomer.</text>
</comment>
<evidence type="ECO:0000256" key="5">
    <source>
        <dbReference type="ARBA" id="ARBA00022785"/>
    </source>
</evidence>
<accession>A0AAU8A2W4</accession>
<dbReference type="GO" id="GO:0046872">
    <property type="term" value="F:metal ion binding"/>
    <property type="evidence" value="ECO:0007669"/>
    <property type="project" value="UniProtKB-KW"/>
</dbReference>
<dbReference type="InterPro" id="IPR017896">
    <property type="entry name" value="4Fe4S_Fe-S-bd"/>
</dbReference>
<dbReference type="PROSITE" id="PS00198">
    <property type="entry name" value="4FE4S_FER_1"/>
    <property type="match status" value="1"/>
</dbReference>
<evidence type="ECO:0000256" key="8">
    <source>
        <dbReference type="ARBA" id="ARBA00023014"/>
    </source>
</evidence>
<keyword evidence="7 9" id="KW-0408">Iron</keyword>
<evidence type="ECO:0000256" key="7">
    <source>
        <dbReference type="ARBA" id="ARBA00023004"/>
    </source>
</evidence>
<feature type="binding site" evidence="9">
    <location>
        <position position="197"/>
    </location>
    <ligand>
        <name>cob(II)alamin</name>
        <dbReference type="ChEBI" id="CHEBI:16304"/>
    </ligand>
</feature>
<dbReference type="InterPro" id="IPR017900">
    <property type="entry name" value="4Fe4S_Fe_S_CS"/>
</dbReference>
<dbReference type="Gene3D" id="3.30.70.20">
    <property type="match status" value="1"/>
</dbReference>
<comment type="cofactor">
    <cofactor evidence="9">
        <name>[4Fe-4S] cluster</name>
        <dbReference type="ChEBI" id="CHEBI:49883"/>
    </cofactor>
    <text evidence="9">Binds 2 [4Fe-4S] clusters per monomer.</text>
</comment>
<organism evidence="11">
    <name type="scientific">Polynucleobacter sp. UK-FUSCHL-C3</name>
    <dbReference type="NCBI Taxonomy" id="2955208"/>
    <lineage>
        <taxon>Bacteria</taxon>
        <taxon>Pseudomonadati</taxon>
        <taxon>Pseudomonadota</taxon>
        <taxon>Betaproteobacteria</taxon>
        <taxon>Burkholderiales</taxon>
        <taxon>Burkholderiaceae</taxon>
        <taxon>Polynucleobacter</taxon>
    </lineage>
</organism>
<evidence type="ECO:0000256" key="9">
    <source>
        <dbReference type="HAMAP-Rule" id="MF_00916"/>
    </source>
</evidence>
<reference evidence="11" key="1">
    <citation type="submission" date="2022-06" db="EMBL/GenBank/DDBJ databases">
        <title>New Polynucleobacter species.</title>
        <authorList>
            <person name="Hahn M.W."/>
        </authorList>
    </citation>
    <scope>NUCLEOTIDE SEQUENCE</scope>
    <source>
        <strain evidence="11">UK-FUSCHL-C3</strain>
    </source>
</reference>
<keyword evidence="4 9" id="KW-0479">Metal-binding</keyword>
<keyword evidence="1 9" id="KW-0004">4Fe-4S</keyword>
<dbReference type="RefSeq" id="WP_353439168.1">
    <property type="nucleotide sequence ID" value="NZ_CP099959.1"/>
</dbReference>
<evidence type="ECO:0000256" key="4">
    <source>
        <dbReference type="ARBA" id="ARBA00022723"/>
    </source>
</evidence>
<dbReference type="GO" id="GO:0008616">
    <property type="term" value="P:tRNA queuosine(34) biosynthetic process"/>
    <property type="evidence" value="ECO:0007669"/>
    <property type="project" value="UniProtKB-UniRule"/>
</dbReference>
<dbReference type="EMBL" id="CP099959">
    <property type="protein sequence ID" value="XCC58021.1"/>
    <property type="molecule type" value="Genomic_DNA"/>
</dbReference>
<comment type="cofactor">
    <cofactor evidence="9">
        <name>cob(II)alamin</name>
        <dbReference type="ChEBI" id="CHEBI:16304"/>
    </cofactor>
</comment>
<proteinExistence type="inferred from homology"/>
<dbReference type="FunFam" id="3.30.70.20:FF:000017">
    <property type="entry name" value="Epoxyqueuosine reductase"/>
    <property type="match status" value="1"/>
</dbReference>
<keyword evidence="9" id="KW-0846">Cobalamin</keyword>
<dbReference type="SUPFAM" id="SSF54862">
    <property type="entry name" value="4Fe-4S ferredoxins"/>
    <property type="match status" value="1"/>
</dbReference>
<evidence type="ECO:0000259" key="10">
    <source>
        <dbReference type="PROSITE" id="PS51379"/>
    </source>
</evidence>
<comment type="similarity">
    <text evidence="9">Belongs to the QueG family.</text>
</comment>
<keyword evidence="5 9" id="KW-0671">Queuosine biosynthesis</keyword>
<dbReference type="Pfam" id="PF13484">
    <property type="entry name" value="Fer4_16"/>
    <property type="match status" value="1"/>
</dbReference>
<protein>
    <recommendedName>
        <fullName evidence="9">Epoxyqueuosine reductase</fullName>
        <ecNumber evidence="9">1.17.99.6</ecNumber>
    </recommendedName>
    <alternativeName>
        <fullName evidence="9">Queuosine biosynthesis protein QueG</fullName>
    </alternativeName>
</protein>
<dbReference type="Pfam" id="PF08331">
    <property type="entry name" value="QueG_DUF1730"/>
    <property type="match status" value="1"/>
</dbReference>
<evidence type="ECO:0000256" key="1">
    <source>
        <dbReference type="ARBA" id="ARBA00022485"/>
    </source>
</evidence>
<comment type="function">
    <text evidence="9">Catalyzes the conversion of epoxyqueuosine (oQ) to queuosine (Q), which is a hypermodified base found in the wobble positions of tRNA(Asp), tRNA(Asn), tRNA(His) and tRNA(Tyr).</text>
</comment>
<dbReference type="EC" id="1.17.99.6" evidence="9"/>
<dbReference type="InterPro" id="IPR004453">
    <property type="entry name" value="QueG"/>
</dbReference>
<keyword evidence="3 9" id="KW-0819">tRNA processing</keyword>
<feature type="binding site" evidence="9">
    <location>
        <position position="186"/>
    </location>
    <ligand>
        <name>cob(II)alamin</name>
        <dbReference type="ChEBI" id="CHEBI:16304"/>
    </ligand>
</feature>
<dbReference type="GO" id="GO:0031419">
    <property type="term" value="F:cobalamin binding"/>
    <property type="evidence" value="ECO:0007669"/>
    <property type="project" value="UniProtKB-KW"/>
</dbReference>
<dbReference type="GO" id="GO:0005737">
    <property type="term" value="C:cytoplasm"/>
    <property type="evidence" value="ECO:0007669"/>
    <property type="project" value="UniProtKB-SubCell"/>
</dbReference>
<feature type="binding site" evidence="9">
    <location>
        <position position="222"/>
    </location>
    <ligand>
        <name>[4Fe-4S] cluster</name>
        <dbReference type="ChEBI" id="CHEBI:49883"/>
        <label>1</label>
    </ligand>
</feature>
<feature type="binding site" evidence="9">
    <location>
        <position position="269"/>
    </location>
    <ligand>
        <name>[4Fe-4S] cluster</name>
        <dbReference type="ChEBI" id="CHEBI:49883"/>
        <label>2</label>
    </ligand>
</feature>
<dbReference type="InterPro" id="IPR013542">
    <property type="entry name" value="QueG_DUF1730"/>
</dbReference>
<feature type="binding site" evidence="9">
    <location>
        <position position="276"/>
    </location>
    <ligand>
        <name>[4Fe-4S] cluster</name>
        <dbReference type="ChEBI" id="CHEBI:49883"/>
        <label>1</label>
    </ligand>
</feature>
<dbReference type="AlphaFoldDB" id="A0AAU8A2W4"/>
<keyword evidence="2 9" id="KW-0963">Cytoplasm</keyword>
<dbReference type="HAMAP" id="MF_00916">
    <property type="entry name" value="QueG"/>
    <property type="match status" value="1"/>
</dbReference>
<feature type="binding site" evidence="9">
    <location>
        <position position="219"/>
    </location>
    <ligand>
        <name>[4Fe-4S] cluster</name>
        <dbReference type="ChEBI" id="CHEBI:49883"/>
        <label>1</label>
    </ligand>
</feature>
<comment type="pathway">
    <text evidence="9">tRNA modification; tRNA-queuosine biosynthesis.</text>
</comment>
<feature type="binding site" evidence="9">
    <location>
        <begin position="269"/>
        <end position="270"/>
    </location>
    <ligand>
        <name>cob(II)alamin</name>
        <dbReference type="ChEBI" id="CHEBI:16304"/>
    </ligand>
</feature>
<feature type="binding site" evidence="9">
    <location>
        <position position="162"/>
    </location>
    <ligand>
        <name>cob(II)alamin</name>
        <dbReference type="ChEBI" id="CHEBI:16304"/>
    </ligand>
</feature>
<dbReference type="PANTHER" id="PTHR30002">
    <property type="entry name" value="EPOXYQUEUOSINE REDUCTASE"/>
    <property type="match status" value="1"/>
</dbReference>
<evidence type="ECO:0000256" key="6">
    <source>
        <dbReference type="ARBA" id="ARBA00023002"/>
    </source>
</evidence>
<keyword evidence="9" id="KW-0170">Cobalt</keyword>
<keyword evidence="8 9" id="KW-0411">Iron-sulfur</keyword>
<gene>
    <name evidence="9 11" type="primary">queG</name>
    <name evidence="11" type="ORF">NKE59_01655</name>
</gene>
<feature type="binding site" evidence="9">
    <location>
        <position position="226"/>
    </location>
    <ligand>
        <name>[4Fe-4S] cluster</name>
        <dbReference type="ChEBI" id="CHEBI:49883"/>
        <label>2</label>
    </ligand>
</feature>
<feature type="binding site" evidence="9">
    <location>
        <position position="216"/>
    </location>
    <ligand>
        <name>[4Fe-4S] cluster</name>
        <dbReference type="ChEBI" id="CHEBI:49883"/>
        <label>1</label>
    </ligand>
</feature>
<evidence type="ECO:0000313" key="11">
    <source>
        <dbReference type="EMBL" id="XCC58021.1"/>
    </source>
</evidence>
<dbReference type="GO" id="GO:0051539">
    <property type="term" value="F:4 iron, 4 sulfur cluster binding"/>
    <property type="evidence" value="ECO:0007669"/>
    <property type="project" value="UniProtKB-KW"/>
</dbReference>
<feature type="domain" description="4Fe-4S ferredoxin-type" evidence="10">
    <location>
        <begin position="204"/>
        <end position="236"/>
    </location>
</feature>
<comment type="subcellular location">
    <subcellularLocation>
        <location evidence="9">Cytoplasm</location>
    </subcellularLocation>
</comment>